<dbReference type="InterPro" id="IPR012337">
    <property type="entry name" value="RNaseH-like_sf"/>
</dbReference>
<feature type="domain" description="Integrase catalytic" evidence="1">
    <location>
        <begin position="1"/>
        <end position="113"/>
    </location>
</feature>
<evidence type="ECO:0000313" key="3">
    <source>
        <dbReference type="Proteomes" id="UP000735302"/>
    </source>
</evidence>
<name>A0AAV4CE81_9GAST</name>
<dbReference type="InterPro" id="IPR001584">
    <property type="entry name" value="Integrase_cat-core"/>
</dbReference>
<dbReference type="Gene3D" id="3.30.420.10">
    <property type="entry name" value="Ribonuclease H-like superfamily/Ribonuclease H"/>
    <property type="match status" value="1"/>
</dbReference>
<accession>A0AAV4CE81</accession>
<dbReference type="PROSITE" id="PS50994">
    <property type="entry name" value="INTEGRASE"/>
    <property type="match status" value="1"/>
</dbReference>
<dbReference type="SUPFAM" id="SSF53098">
    <property type="entry name" value="Ribonuclease H-like"/>
    <property type="match status" value="1"/>
</dbReference>
<evidence type="ECO:0000259" key="1">
    <source>
        <dbReference type="PROSITE" id="PS50994"/>
    </source>
</evidence>
<dbReference type="Proteomes" id="UP000735302">
    <property type="component" value="Unassembled WGS sequence"/>
</dbReference>
<proteinExistence type="predicted"/>
<dbReference type="PANTHER" id="PTHR37984:SF11">
    <property type="entry name" value="INTEGRASE CATALYTIC DOMAIN-CONTAINING PROTEIN"/>
    <property type="match status" value="1"/>
</dbReference>
<sequence>MSPLPKRPWDELSVGFAGPFPTGEHLLIVIDDYSRFPEVESVKSTSACSLTSKLNRIFARFGTPSVLKSDNGSPFNGEEFASFAKKLGLHHRKITPLWPETNGEAERFVRSLN</sequence>
<keyword evidence="3" id="KW-1185">Reference proteome</keyword>
<dbReference type="AlphaFoldDB" id="A0AAV4CE81"/>
<comment type="caution">
    <text evidence="2">The sequence shown here is derived from an EMBL/GenBank/DDBJ whole genome shotgun (WGS) entry which is preliminary data.</text>
</comment>
<reference evidence="2 3" key="1">
    <citation type="journal article" date="2021" name="Elife">
        <title>Chloroplast acquisition without the gene transfer in kleptoplastic sea slugs, Plakobranchus ocellatus.</title>
        <authorList>
            <person name="Maeda T."/>
            <person name="Takahashi S."/>
            <person name="Yoshida T."/>
            <person name="Shimamura S."/>
            <person name="Takaki Y."/>
            <person name="Nagai Y."/>
            <person name="Toyoda A."/>
            <person name="Suzuki Y."/>
            <person name="Arimoto A."/>
            <person name="Ishii H."/>
            <person name="Satoh N."/>
            <person name="Nishiyama T."/>
            <person name="Hasebe M."/>
            <person name="Maruyama T."/>
            <person name="Minagawa J."/>
            <person name="Obokata J."/>
            <person name="Shigenobu S."/>
        </authorList>
    </citation>
    <scope>NUCLEOTIDE SEQUENCE [LARGE SCALE GENOMIC DNA]</scope>
</reference>
<dbReference type="GO" id="GO:0003676">
    <property type="term" value="F:nucleic acid binding"/>
    <property type="evidence" value="ECO:0007669"/>
    <property type="project" value="InterPro"/>
</dbReference>
<dbReference type="GO" id="GO:0015074">
    <property type="term" value="P:DNA integration"/>
    <property type="evidence" value="ECO:0007669"/>
    <property type="project" value="InterPro"/>
</dbReference>
<evidence type="ECO:0000313" key="2">
    <source>
        <dbReference type="EMBL" id="GFO29263.1"/>
    </source>
</evidence>
<gene>
    <name evidence="2" type="ORF">PoB_005576800</name>
</gene>
<dbReference type="PANTHER" id="PTHR37984">
    <property type="entry name" value="PROTEIN CBG26694"/>
    <property type="match status" value="1"/>
</dbReference>
<protein>
    <submittedName>
        <fullName evidence="2">Pol polyprotein</fullName>
    </submittedName>
</protein>
<dbReference type="InterPro" id="IPR050951">
    <property type="entry name" value="Retrovirus_Pol_polyprotein"/>
</dbReference>
<dbReference type="EMBL" id="BLXT01006136">
    <property type="protein sequence ID" value="GFO29263.1"/>
    <property type="molecule type" value="Genomic_DNA"/>
</dbReference>
<dbReference type="InterPro" id="IPR036397">
    <property type="entry name" value="RNaseH_sf"/>
</dbReference>
<organism evidence="2 3">
    <name type="scientific">Plakobranchus ocellatus</name>
    <dbReference type="NCBI Taxonomy" id="259542"/>
    <lineage>
        <taxon>Eukaryota</taxon>
        <taxon>Metazoa</taxon>
        <taxon>Spiralia</taxon>
        <taxon>Lophotrochozoa</taxon>
        <taxon>Mollusca</taxon>
        <taxon>Gastropoda</taxon>
        <taxon>Heterobranchia</taxon>
        <taxon>Euthyneura</taxon>
        <taxon>Panpulmonata</taxon>
        <taxon>Sacoglossa</taxon>
        <taxon>Placobranchoidea</taxon>
        <taxon>Plakobranchidae</taxon>
        <taxon>Plakobranchus</taxon>
    </lineage>
</organism>
<dbReference type="Pfam" id="PF00665">
    <property type="entry name" value="rve"/>
    <property type="match status" value="1"/>
</dbReference>